<evidence type="ECO:0000256" key="1">
    <source>
        <dbReference type="ARBA" id="ARBA00005417"/>
    </source>
</evidence>
<dbReference type="PROSITE" id="PS00211">
    <property type="entry name" value="ABC_TRANSPORTER_1"/>
    <property type="match status" value="1"/>
</dbReference>
<protein>
    <submittedName>
        <fullName evidence="6">ABC transporter ATP binding protein</fullName>
    </submittedName>
</protein>
<keyword evidence="4" id="KW-0067">ATP-binding</keyword>
<sequence length="435" mass="49519">MSEIAIQVEHMGKQYRIGQKAPYLTFRDAITNTITAPIKRFKEGSRLTDQESKFWALKDVSFDVEKGEVLGIIGRNGAGKSTLLKILSRITDPTEGYAKIYGRVGSLLEVGTGFHPELTGRENIYLSGSILGMKKSEIDNKFDEIVKFAETEKFLDTALKHYSSGMQVRLGFAVAAYLDPEILIIDEVLAVGDAEFQKKCLGKIEDVSKAGRTVLFVSHNMEAIERLCSRVIQLDKGKIVQNSNSVNSVIHNYLYANYEERSFEWINSRNEFNSHWLVPRKFYLSNKNNIKQGIFTNNSEIWINIELEIKELDSALTIGYAIYDESGNLLYWSYHTDVTKNKWPDLKLGMITLRSMIPKRLLNEGIYKIELIGSLHFREWLLQPIINAPSIYLTIQGELSDSPLWMVKRPGILAPVIDWCIIDNDEMGQLDSNIM</sequence>
<feature type="domain" description="ABC transporter" evidence="5">
    <location>
        <begin position="39"/>
        <end position="261"/>
    </location>
</feature>
<name>D1YZY5_METPS</name>
<dbReference type="KEGG" id="mpd:MCP_1935"/>
<dbReference type="GO" id="GO:0016020">
    <property type="term" value="C:membrane"/>
    <property type="evidence" value="ECO:0007669"/>
    <property type="project" value="InterPro"/>
</dbReference>
<dbReference type="SMART" id="SM00382">
    <property type="entry name" value="AAA"/>
    <property type="match status" value="1"/>
</dbReference>
<organism evidence="6 7">
    <name type="scientific">Methanocella paludicola (strain DSM 17711 / JCM 13418 / NBRC 101707 / SANAE)</name>
    <dbReference type="NCBI Taxonomy" id="304371"/>
    <lineage>
        <taxon>Archaea</taxon>
        <taxon>Methanobacteriati</taxon>
        <taxon>Methanobacteriota</taxon>
        <taxon>Stenosarchaea group</taxon>
        <taxon>Methanomicrobia</taxon>
        <taxon>Methanocellales</taxon>
        <taxon>Methanocellaceae</taxon>
        <taxon>Methanocella</taxon>
    </lineage>
</organism>
<dbReference type="InParanoid" id="D1YZY5"/>
<gene>
    <name evidence="6" type="ordered locus">MCP_1935</name>
</gene>
<dbReference type="PANTHER" id="PTHR46743">
    <property type="entry name" value="TEICHOIC ACIDS EXPORT ATP-BINDING PROTEIN TAGH"/>
    <property type="match status" value="1"/>
</dbReference>
<keyword evidence="3" id="KW-0547">Nucleotide-binding</keyword>
<reference evidence="6 7" key="1">
    <citation type="journal article" date="2007" name="Appl. Environ. Microbiol.">
        <title>Isolation of key methanogens for global methane emission from rice paddy fields: a novel isolate affiliated with the clone cluster rice cluster I.</title>
        <authorList>
            <person name="Sakai S."/>
            <person name="Imachi H."/>
            <person name="Sekiguchi Y."/>
            <person name="Ohashi A."/>
            <person name="Harada H."/>
            <person name="Kamagata Y."/>
        </authorList>
    </citation>
    <scope>NUCLEOTIDE SEQUENCE [LARGE SCALE GENOMIC DNA]</scope>
    <source>
        <strain evidence="7">DSM 17711 / JCM 13418 / NBRC 101707 / SANAE</strain>
    </source>
</reference>
<comment type="similarity">
    <text evidence="1">Belongs to the ABC transporter superfamily.</text>
</comment>
<evidence type="ECO:0000259" key="5">
    <source>
        <dbReference type="PROSITE" id="PS50893"/>
    </source>
</evidence>
<accession>D1YZY5</accession>
<keyword evidence="7" id="KW-1185">Reference proteome</keyword>
<proteinExistence type="inferred from homology"/>
<dbReference type="GO" id="GO:0016887">
    <property type="term" value="F:ATP hydrolysis activity"/>
    <property type="evidence" value="ECO:0007669"/>
    <property type="project" value="InterPro"/>
</dbReference>
<evidence type="ECO:0000256" key="2">
    <source>
        <dbReference type="ARBA" id="ARBA00022448"/>
    </source>
</evidence>
<dbReference type="OrthoDB" id="40048at2157"/>
<dbReference type="PROSITE" id="PS50893">
    <property type="entry name" value="ABC_TRANSPORTER_2"/>
    <property type="match status" value="1"/>
</dbReference>
<keyword evidence="2" id="KW-0813">Transport</keyword>
<dbReference type="InterPro" id="IPR017871">
    <property type="entry name" value="ABC_transporter-like_CS"/>
</dbReference>
<dbReference type="GeneID" id="8681809"/>
<dbReference type="Proteomes" id="UP000001882">
    <property type="component" value="Chromosome"/>
</dbReference>
<evidence type="ECO:0000313" key="6">
    <source>
        <dbReference type="EMBL" id="BAI62007.1"/>
    </source>
</evidence>
<dbReference type="STRING" id="304371.MCP_1935"/>
<dbReference type="PANTHER" id="PTHR46743:SF2">
    <property type="entry name" value="TEICHOIC ACIDS EXPORT ATP-BINDING PROTEIN TAGH"/>
    <property type="match status" value="1"/>
</dbReference>
<dbReference type="RefSeq" id="WP_012900682.1">
    <property type="nucleotide sequence ID" value="NC_013665.1"/>
</dbReference>
<dbReference type="GO" id="GO:0140359">
    <property type="term" value="F:ABC-type transporter activity"/>
    <property type="evidence" value="ECO:0007669"/>
    <property type="project" value="InterPro"/>
</dbReference>
<dbReference type="Pfam" id="PF00005">
    <property type="entry name" value="ABC_tran"/>
    <property type="match status" value="1"/>
</dbReference>
<dbReference type="InterPro" id="IPR003439">
    <property type="entry name" value="ABC_transporter-like_ATP-bd"/>
</dbReference>
<dbReference type="InterPro" id="IPR015860">
    <property type="entry name" value="ABC_transpr_TagH-like"/>
</dbReference>
<dbReference type="Gene3D" id="3.40.50.300">
    <property type="entry name" value="P-loop containing nucleotide triphosphate hydrolases"/>
    <property type="match status" value="1"/>
</dbReference>
<evidence type="ECO:0000313" key="7">
    <source>
        <dbReference type="Proteomes" id="UP000001882"/>
    </source>
</evidence>
<reference evidence="7" key="3">
    <citation type="journal article" date="2011" name="PLoS ONE">
        <title>Genome sequence of a mesophilic hydrogenotrophic methanogen Methanocella paludicola, the first cultivated representative of the order Methanocellales.</title>
        <authorList>
            <person name="Sakai S."/>
            <person name="Takaki Y."/>
            <person name="Shimamura S."/>
            <person name="Sekine M."/>
            <person name="Tajima T."/>
            <person name="Kosugi H."/>
            <person name="Ichikawa N."/>
            <person name="Tasumi E."/>
            <person name="Hiraki A.T."/>
            <person name="Shimizu A."/>
            <person name="Kato Y."/>
            <person name="Nishiko R."/>
            <person name="Mori K."/>
            <person name="Fujita N."/>
            <person name="Imachi H."/>
            <person name="Takai K."/>
        </authorList>
    </citation>
    <scope>NUCLEOTIDE SEQUENCE [LARGE SCALE GENOMIC DNA]</scope>
    <source>
        <strain evidence="7">DSM 17711 / JCM 13418 / NBRC 101707 / SANAE</strain>
    </source>
</reference>
<dbReference type="eggNOG" id="arCOG00210">
    <property type="taxonomic scope" value="Archaea"/>
</dbReference>
<dbReference type="EMBL" id="AP011532">
    <property type="protein sequence ID" value="BAI62007.1"/>
    <property type="molecule type" value="Genomic_DNA"/>
</dbReference>
<evidence type="ECO:0000256" key="4">
    <source>
        <dbReference type="ARBA" id="ARBA00022840"/>
    </source>
</evidence>
<reference evidence="6 7" key="2">
    <citation type="journal article" date="2008" name="Int. J. Syst. Evol. Microbiol.">
        <title>Methanocella paludicola gen. nov., sp. nov., a methane-producing archaeon, the first isolate of the lineage 'Rice Cluster I', and proposal of the new archaeal order Methanocellales ord. nov.</title>
        <authorList>
            <person name="Sakai S."/>
            <person name="Imachi H."/>
            <person name="Hanada S."/>
            <person name="Ohashi A."/>
            <person name="Harada H."/>
            <person name="Kamagata Y."/>
        </authorList>
    </citation>
    <scope>NUCLEOTIDE SEQUENCE [LARGE SCALE GENOMIC DNA]</scope>
    <source>
        <strain evidence="7">DSM 17711 / JCM 13418 / NBRC 101707 / SANAE</strain>
    </source>
</reference>
<dbReference type="CDD" id="cd03220">
    <property type="entry name" value="ABC_KpsT_Wzt"/>
    <property type="match status" value="1"/>
</dbReference>
<dbReference type="AlphaFoldDB" id="D1YZY5"/>
<dbReference type="InterPro" id="IPR050683">
    <property type="entry name" value="Bact_Polysacc_Export_ATP-bd"/>
</dbReference>
<dbReference type="SUPFAM" id="SSF52540">
    <property type="entry name" value="P-loop containing nucleoside triphosphate hydrolases"/>
    <property type="match status" value="1"/>
</dbReference>
<dbReference type="InterPro" id="IPR003593">
    <property type="entry name" value="AAA+_ATPase"/>
</dbReference>
<dbReference type="InterPro" id="IPR027417">
    <property type="entry name" value="P-loop_NTPase"/>
</dbReference>
<dbReference type="GO" id="GO:0005524">
    <property type="term" value="F:ATP binding"/>
    <property type="evidence" value="ECO:0007669"/>
    <property type="project" value="UniProtKB-KW"/>
</dbReference>
<evidence type="ECO:0000256" key="3">
    <source>
        <dbReference type="ARBA" id="ARBA00022741"/>
    </source>
</evidence>